<protein>
    <submittedName>
        <fullName evidence="4">Uncharacterized protein LOC106059540</fullName>
    </submittedName>
</protein>
<dbReference type="OrthoDB" id="10284362at2759"/>
<keyword evidence="2" id="KW-0732">Signal</keyword>
<dbReference type="RefSeq" id="XP_055866648.1">
    <property type="nucleotide sequence ID" value="XM_056010673.1"/>
</dbReference>
<name>A0A9W2YV32_BIOGL</name>
<organism evidence="3 4">
    <name type="scientific">Biomphalaria glabrata</name>
    <name type="common">Bloodfluke planorb</name>
    <name type="synonym">Freshwater snail</name>
    <dbReference type="NCBI Taxonomy" id="6526"/>
    <lineage>
        <taxon>Eukaryota</taxon>
        <taxon>Metazoa</taxon>
        <taxon>Spiralia</taxon>
        <taxon>Lophotrochozoa</taxon>
        <taxon>Mollusca</taxon>
        <taxon>Gastropoda</taxon>
        <taxon>Heterobranchia</taxon>
        <taxon>Euthyneura</taxon>
        <taxon>Panpulmonata</taxon>
        <taxon>Hygrophila</taxon>
        <taxon>Lymnaeoidea</taxon>
        <taxon>Planorbidae</taxon>
        <taxon>Biomphalaria</taxon>
    </lineage>
</organism>
<accession>A0A9W2YV32</accession>
<keyword evidence="1" id="KW-1133">Transmembrane helix</keyword>
<evidence type="ECO:0000313" key="4">
    <source>
        <dbReference type="RefSeq" id="XP_055866648.1"/>
    </source>
</evidence>
<feature type="signal peptide" evidence="2">
    <location>
        <begin position="1"/>
        <end position="21"/>
    </location>
</feature>
<proteinExistence type="predicted"/>
<keyword evidence="1" id="KW-0812">Transmembrane</keyword>
<keyword evidence="3" id="KW-1185">Reference proteome</keyword>
<feature type="transmembrane region" description="Helical" evidence="1">
    <location>
        <begin position="403"/>
        <end position="423"/>
    </location>
</feature>
<gene>
    <name evidence="4" type="primary">LOC106059540</name>
</gene>
<keyword evidence="1" id="KW-0472">Membrane</keyword>
<dbReference type="AlphaFoldDB" id="A0A9W2YV32"/>
<evidence type="ECO:0000256" key="2">
    <source>
        <dbReference type="SAM" id="SignalP"/>
    </source>
</evidence>
<sequence>MGVTFYVLIYCLLLLLSTATSWDCRPFEENRPYTLSTKWRPTKYDSDKVAWVKNGVIYATCDTDLSCVNYFDHVTEIRTALNQDGFSWVNLTILNATRREAGVWTLKYIEGIETQASIVEQCDLKSYVKAESVHCNATRASDGVSVQCVVTRVWPQAVCIFNTSLHHKNVTHRHELNAQTPVYYNTVCSANVLDTGSFDLDITVFPNFAGGRNDDKYSFRTSFHYNNIDNTFVKVDRKGKGREDNNVILINETELSDPGQVPNKAEQFKSVTVDLTPSKPERCDQSSDKYSLHILCSFVLVLSSSFQCQLLIKTDQGYLQFQSSLEQTEVTSNEQTSFSPDCMFVVPRTSLKPDTYVATVILLEEGKQHPGNNRSITFHIDLEPTLLANVTSQFIQPASLKSFLLFLLAASVVTLAVICLLAYKFRNVLKSERVRLCVTRSTSLHSGVYEDIDERLSSLSSSTQGREQAYVNTTATRTVLSV</sequence>
<evidence type="ECO:0000313" key="3">
    <source>
        <dbReference type="Proteomes" id="UP001165740"/>
    </source>
</evidence>
<feature type="chain" id="PRO_5040857555" evidence="2">
    <location>
        <begin position="22"/>
        <end position="482"/>
    </location>
</feature>
<evidence type="ECO:0000256" key="1">
    <source>
        <dbReference type="SAM" id="Phobius"/>
    </source>
</evidence>
<dbReference type="GeneID" id="106059540"/>
<dbReference type="Proteomes" id="UP001165740">
    <property type="component" value="Chromosome 14"/>
</dbReference>
<reference evidence="4" key="1">
    <citation type="submission" date="2025-08" db="UniProtKB">
        <authorList>
            <consortium name="RefSeq"/>
        </authorList>
    </citation>
    <scope>IDENTIFICATION</scope>
</reference>